<sequence>MTTTTTLDGPAGAVRPVPDRQGTRPDDERLALATKSFLRDLNTTTALYMESCVHCGQCAEACHYYVQTGDPQYVPIWKIELLKRAYKREMGPLSPLYRLFGLKKRVTLDDLEKWQELIYDSCTMCGRCALVCPMGIDIPSLVLAARHGMQAAGLVPHDLWEPTERAEHEGSPLGATPKVLKERIAWLADDNGVDIPLDRDQADILVTVSSIEIMKYPQSIVALAKVMNHVGASWTFRSDGYEATNFSMLSGDRGGQRDATMLLINAALAVKAKIVILPECGHAYQAFRWAGANVYGKPLPFRALHISEYMAEEIRAGRLTMKPDPRSMTFHDPCQVARRGGVCEAPREIFKALGADLHEMSATPGANWCCGGGGGVVTIHRADSLRHRVFHLKMQQVEDTGADVLVSSCSNCRLTFDDGQAFFHWDKTAHSLLELVADNLAERH</sequence>
<dbReference type="Pfam" id="PF02754">
    <property type="entry name" value="CCG"/>
    <property type="match status" value="1"/>
</dbReference>
<gene>
    <name evidence="9" type="ORF">C4900_03180</name>
</gene>
<proteinExistence type="predicted"/>
<keyword evidence="6" id="KW-0411">Iron-sulfur</keyword>
<dbReference type="PROSITE" id="PS00198">
    <property type="entry name" value="4FE4S_FER_1"/>
    <property type="match status" value="1"/>
</dbReference>
<evidence type="ECO:0000259" key="8">
    <source>
        <dbReference type="PROSITE" id="PS51379"/>
    </source>
</evidence>
<keyword evidence="5" id="KW-0408">Iron</keyword>
<evidence type="ECO:0000256" key="6">
    <source>
        <dbReference type="ARBA" id="ARBA00023014"/>
    </source>
</evidence>
<dbReference type="InterPro" id="IPR004017">
    <property type="entry name" value="Cys_rich_dom"/>
</dbReference>
<dbReference type="Proteomes" id="UP000253250">
    <property type="component" value="Unassembled WGS sequence"/>
</dbReference>
<keyword evidence="3" id="KW-0479">Metal-binding</keyword>
<keyword evidence="10" id="KW-1185">Reference proteome</keyword>
<evidence type="ECO:0000256" key="7">
    <source>
        <dbReference type="SAM" id="MobiDB-lite"/>
    </source>
</evidence>
<name>A0A368HJZ0_9GAMM</name>
<organism evidence="9 10">
    <name type="scientific">Acidiferrobacter thiooxydans</name>
    <dbReference type="NCBI Taxonomy" id="163359"/>
    <lineage>
        <taxon>Bacteria</taxon>
        <taxon>Pseudomonadati</taxon>
        <taxon>Pseudomonadota</taxon>
        <taxon>Gammaproteobacteria</taxon>
        <taxon>Acidiferrobacterales</taxon>
        <taxon>Acidiferrobacteraceae</taxon>
        <taxon>Acidiferrobacter</taxon>
    </lineage>
</organism>
<feature type="region of interest" description="Disordered" evidence="7">
    <location>
        <begin position="1"/>
        <end position="25"/>
    </location>
</feature>
<keyword evidence="4" id="KW-0249">Electron transport</keyword>
<dbReference type="SUPFAM" id="SSF46548">
    <property type="entry name" value="alpha-helical ferredoxin"/>
    <property type="match status" value="1"/>
</dbReference>
<comment type="caution">
    <text evidence="9">The sequence shown here is derived from an EMBL/GenBank/DDBJ whole genome shotgun (WGS) entry which is preliminary data.</text>
</comment>
<dbReference type="GO" id="GO:0046872">
    <property type="term" value="F:metal ion binding"/>
    <property type="evidence" value="ECO:0007669"/>
    <property type="project" value="UniProtKB-KW"/>
</dbReference>
<evidence type="ECO:0000256" key="3">
    <source>
        <dbReference type="ARBA" id="ARBA00022723"/>
    </source>
</evidence>
<dbReference type="PANTHER" id="PTHR43551">
    <property type="entry name" value="FUMARATE REDUCTASE IRON-SULFUR SUBUNIT"/>
    <property type="match status" value="1"/>
</dbReference>
<dbReference type="GO" id="GO:0016491">
    <property type="term" value="F:oxidoreductase activity"/>
    <property type="evidence" value="ECO:0007669"/>
    <property type="project" value="UniProtKB-ARBA"/>
</dbReference>
<evidence type="ECO:0000313" key="10">
    <source>
        <dbReference type="Proteomes" id="UP000253250"/>
    </source>
</evidence>
<reference evidence="9 10" key="1">
    <citation type="submission" date="2018-02" db="EMBL/GenBank/DDBJ databases">
        <title>Insights into the biology of acidophilic members of the Acidiferrobacteraceae family derived from comparative genomic analyses.</title>
        <authorList>
            <person name="Issotta F."/>
            <person name="Thyssen C."/>
            <person name="Mena C."/>
            <person name="Moya A."/>
            <person name="Bellenberg S."/>
            <person name="Sproer C."/>
            <person name="Covarrubias P.C."/>
            <person name="Sand W."/>
            <person name="Quatrini R."/>
            <person name="Vera M."/>
        </authorList>
    </citation>
    <scope>NUCLEOTIDE SEQUENCE [LARGE SCALE GENOMIC DNA]</scope>
    <source>
        <strain evidence="10">m-1</strain>
    </source>
</reference>
<dbReference type="InterPro" id="IPR017896">
    <property type="entry name" value="4Fe4S_Fe-S-bd"/>
</dbReference>
<dbReference type="OrthoDB" id="9794954at2"/>
<evidence type="ECO:0000256" key="1">
    <source>
        <dbReference type="ARBA" id="ARBA00022448"/>
    </source>
</evidence>
<dbReference type="EMBL" id="PSYR01000001">
    <property type="protein sequence ID" value="RCN58778.1"/>
    <property type="molecule type" value="Genomic_DNA"/>
</dbReference>
<dbReference type="Gene3D" id="1.10.1060.10">
    <property type="entry name" value="Alpha-helical ferredoxin"/>
    <property type="match status" value="1"/>
</dbReference>
<evidence type="ECO:0000313" key="9">
    <source>
        <dbReference type="EMBL" id="RCN58778.1"/>
    </source>
</evidence>
<evidence type="ECO:0000256" key="5">
    <source>
        <dbReference type="ARBA" id="ARBA00023004"/>
    </source>
</evidence>
<dbReference type="AlphaFoldDB" id="A0A368HJZ0"/>
<keyword evidence="1" id="KW-0813">Transport</keyword>
<dbReference type="PROSITE" id="PS51379">
    <property type="entry name" value="4FE4S_FER_2"/>
    <property type="match status" value="2"/>
</dbReference>
<dbReference type="RefSeq" id="WP_114282291.1">
    <property type="nucleotide sequence ID" value="NZ_PSYR01000001.1"/>
</dbReference>
<dbReference type="InterPro" id="IPR009051">
    <property type="entry name" value="Helical_ferredxn"/>
</dbReference>
<protein>
    <submittedName>
        <fullName evidence="9">(Fe-S)-binding protein</fullName>
    </submittedName>
</protein>
<evidence type="ECO:0000256" key="2">
    <source>
        <dbReference type="ARBA" id="ARBA00022485"/>
    </source>
</evidence>
<dbReference type="GO" id="GO:0051539">
    <property type="term" value="F:4 iron, 4 sulfur cluster binding"/>
    <property type="evidence" value="ECO:0007669"/>
    <property type="project" value="UniProtKB-KW"/>
</dbReference>
<dbReference type="InterPro" id="IPR017900">
    <property type="entry name" value="4Fe4S_Fe_S_CS"/>
</dbReference>
<keyword evidence="2" id="KW-0004">4Fe-4S</keyword>
<evidence type="ECO:0000256" key="4">
    <source>
        <dbReference type="ARBA" id="ARBA00022982"/>
    </source>
</evidence>
<feature type="domain" description="4Fe-4S ferredoxin-type" evidence="8">
    <location>
        <begin position="113"/>
        <end position="141"/>
    </location>
</feature>
<feature type="domain" description="4Fe-4S ferredoxin-type" evidence="8">
    <location>
        <begin position="43"/>
        <end position="72"/>
    </location>
</feature>
<dbReference type="PANTHER" id="PTHR43551:SF1">
    <property type="entry name" value="HETERODISULFIDE REDUCTASE"/>
    <property type="match status" value="1"/>
</dbReference>
<dbReference type="Pfam" id="PF13183">
    <property type="entry name" value="Fer4_8"/>
    <property type="match status" value="1"/>
</dbReference>
<accession>A0A368HJZ0</accession>